<gene>
    <name evidence="2" type="ORF">A3B92_00150</name>
</gene>
<accession>A0A1G1ZK85</accession>
<reference evidence="2 3" key="1">
    <citation type="journal article" date="2016" name="Nat. Commun.">
        <title>Thousands of microbial genomes shed light on interconnected biogeochemical processes in an aquifer system.</title>
        <authorList>
            <person name="Anantharaman K."/>
            <person name="Brown C.T."/>
            <person name="Hug L.A."/>
            <person name="Sharon I."/>
            <person name="Castelle C.J."/>
            <person name="Probst A.J."/>
            <person name="Thomas B.C."/>
            <person name="Singh A."/>
            <person name="Wilkins M.J."/>
            <person name="Karaoz U."/>
            <person name="Brodie E.L."/>
            <person name="Williams K.H."/>
            <person name="Hubbard S.S."/>
            <person name="Banfield J.F."/>
        </authorList>
    </citation>
    <scope>NUCLEOTIDE SEQUENCE [LARGE SCALE GENOMIC DNA]</scope>
</reference>
<feature type="transmembrane region" description="Helical" evidence="1">
    <location>
        <begin position="31"/>
        <end position="51"/>
    </location>
</feature>
<keyword evidence="1" id="KW-0812">Transmembrane</keyword>
<proteinExistence type="predicted"/>
<evidence type="ECO:0000313" key="3">
    <source>
        <dbReference type="Proteomes" id="UP000177960"/>
    </source>
</evidence>
<dbReference type="Proteomes" id="UP000177960">
    <property type="component" value="Unassembled WGS sequence"/>
</dbReference>
<dbReference type="EMBL" id="MHJG01000002">
    <property type="protein sequence ID" value="OGY64536.1"/>
    <property type="molecule type" value="Genomic_DNA"/>
</dbReference>
<keyword evidence="1" id="KW-1133">Transmembrane helix</keyword>
<protein>
    <submittedName>
        <fullName evidence="2">Uncharacterized protein</fullName>
    </submittedName>
</protein>
<organism evidence="2 3">
    <name type="scientific">Candidatus Harrisonbacteria bacterium RIFCSPHIGHO2_02_FULL_42_16</name>
    <dbReference type="NCBI Taxonomy" id="1798404"/>
    <lineage>
        <taxon>Bacteria</taxon>
        <taxon>Candidatus Harrisoniibacteriota</taxon>
    </lineage>
</organism>
<evidence type="ECO:0000313" key="2">
    <source>
        <dbReference type="EMBL" id="OGY64536.1"/>
    </source>
</evidence>
<keyword evidence="1" id="KW-0472">Membrane</keyword>
<feature type="transmembrane region" description="Helical" evidence="1">
    <location>
        <begin position="7"/>
        <end position="25"/>
    </location>
</feature>
<evidence type="ECO:0000256" key="1">
    <source>
        <dbReference type="SAM" id="Phobius"/>
    </source>
</evidence>
<name>A0A1G1ZK85_9BACT</name>
<dbReference type="AlphaFoldDB" id="A0A1G1ZK85"/>
<comment type="caution">
    <text evidence="2">The sequence shown here is derived from an EMBL/GenBank/DDBJ whole genome shotgun (WGS) entry which is preliminary data.</text>
</comment>
<sequence>MSFVMAVFLRLGILAAVAGSVFLYFEDRRGLDFLFAAGLLMGFGFAIPYALKKWKENRNKPLFGPPAD</sequence>